<dbReference type="SUPFAM" id="SSF54427">
    <property type="entry name" value="NTF2-like"/>
    <property type="match status" value="1"/>
</dbReference>
<organism evidence="2">
    <name type="scientific">Micromonospora carbonacea</name>
    <dbReference type="NCBI Taxonomy" id="47853"/>
    <lineage>
        <taxon>Bacteria</taxon>
        <taxon>Bacillati</taxon>
        <taxon>Actinomycetota</taxon>
        <taxon>Actinomycetes</taxon>
        <taxon>Micromonosporales</taxon>
        <taxon>Micromonosporaceae</taxon>
        <taxon>Micromonospora</taxon>
    </lineage>
</organism>
<gene>
    <name evidence="2" type="ORF">HZU44_17190</name>
</gene>
<protein>
    <submittedName>
        <fullName evidence="2">Nuclear transport factor 2 family protein</fullName>
    </submittedName>
</protein>
<name>A0A7D5YFY1_9ACTN</name>
<proteinExistence type="predicted"/>
<evidence type="ECO:0000259" key="1">
    <source>
        <dbReference type="Pfam" id="PF12680"/>
    </source>
</evidence>
<dbReference type="InterPro" id="IPR037401">
    <property type="entry name" value="SnoaL-like"/>
</dbReference>
<sequence>MAKSVVHQFFELGAKRDVDGAWDCFAEDAVWLASEGSEPGTTYNKAEIRDLLVQMDKLGAEVAAQGMAGVFEEPVFLVNGDQAVVEWSLRAADGKIVERGIDLFTIKDGKILVKDVFRKA</sequence>
<dbReference type="EMBL" id="CP058905">
    <property type="protein sequence ID" value="QLJ96654.1"/>
    <property type="molecule type" value="Genomic_DNA"/>
</dbReference>
<feature type="domain" description="SnoaL-like" evidence="1">
    <location>
        <begin position="6"/>
        <end position="111"/>
    </location>
</feature>
<accession>A0A7D5YFY1</accession>
<evidence type="ECO:0000313" key="2">
    <source>
        <dbReference type="EMBL" id="QLJ96654.1"/>
    </source>
</evidence>
<dbReference type="AlphaFoldDB" id="A0A7D5YFY1"/>
<dbReference type="Pfam" id="PF12680">
    <property type="entry name" value="SnoaL_2"/>
    <property type="match status" value="1"/>
</dbReference>
<reference evidence="2" key="1">
    <citation type="submission" date="2020-08" db="EMBL/GenBank/DDBJ databases">
        <title>A bifunctional nitrone conjugated secondary metabolite targeting the ribosome.</title>
        <authorList>
            <person name="Limbrick E.M."/>
            <person name="Graf M."/>
            <person name="Derewacz D.K."/>
            <person name="Nguyen F."/>
            <person name="Spraggins J.M."/>
            <person name="Wieland M."/>
            <person name="Ynigez-Gutierrez A.E."/>
            <person name="Reisman B.J."/>
            <person name="Zinshteyn B."/>
            <person name="McCulloch K."/>
            <person name="Iverson T.M."/>
            <person name="Green R."/>
            <person name="Wilson D.N."/>
            <person name="Bachmann B.O."/>
        </authorList>
    </citation>
    <scope>NUCLEOTIDE SEQUENCE</scope>
    <source>
        <strain evidence="2">Africana</strain>
    </source>
</reference>
<dbReference type="InterPro" id="IPR032710">
    <property type="entry name" value="NTF2-like_dom_sf"/>
</dbReference>
<dbReference type="Gene3D" id="3.10.450.50">
    <property type="match status" value="1"/>
</dbReference>